<organism evidence="2 3">
    <name type="scientific">Hirschia baltica (strain ATCC 49814 / DSM 5838 / IFAM 1418)</name>
    <dbReference type="NCBI Taxonomy" id="582402"/>
    <lineage>
        <taxon>Bacteria</taxon>
        <taxon>Pseudomonadati</taxon>
        <taxon>Pseudomonadota</taxon>
        <taxon>Alphaproteobacteria</taxon>
        <taxon>Hyphomonadales</taxon>
        <taxon>Hyphomonadaceae</taxon>
        <taxon>Hirschia</taxon>
    </lineage>
</organism>
<gene>
    <name evidence="2" type="ordered locus">Hbal_1722</name>
</gene>
<dbReference type="KEGG" id="hba:Hbal_1722"/>
<dbReference type="Pfam" id="PF07330">
    <property type="entry name" value="DUF1467"/>
    <property type="match status" value="1"/>
</dbReference>
<evidence type="ECO:0000313" key="2">
    <source>
        <dbReference type="EMBL" id="ACT59410.1"/>
    </source>
</evidence>
<dbReference type="STRING" id="582402.Hbal_1722"/>
<reference evidence="3" key="1">
    <citation type="journal article" date="2011" name="J. Bacteriol.">
        <title>Genome sequences of eight morphologically diverse alphaproteobacteria.</title>
        <authorList>
            <consortium name="US DOE Joint Genome Institute"/>
            <person name="Brown P.J."/>
            <person name="Kysela D.T."/>
            <person name="Buechlein A."/>
            <person name="Hemmerich C."/>
            <person name="Brun Y.V."/>
        </authorList>
    </citation>
    <scope>NUCLEOTIDE SEQUENCE [LARGE SCALE GENOMIC DNA]</scope>
    <source>
        <strain evidence="3">ATCC 49814 / DSM 5838 / IFAM 1418</strain>
    </source>
</reference>
<keyword evidence="1" id="KW-0472">Membrane</keyword>
<keyword evidence="3" id="KW-1185">Reference proteome</keyword>
<dbReference type="InterPro" id="IPR009935">
    <property type="entry name" value="DUF1467"/>
</dbReference>
<feature type="transmembrane region" description="Helical" evidence="1">
    <location>
        <begin position="53"/>
        <end position="77"/>
    </location>
</feature>
<protein>
    <submittedName>
        <fullName evidence="2">Uncharacterized protein</fullName>
    </submittedName>
</protein>
<evidence type="ECO:0000313" key="3">
    <source>
        <dbReference type="Proteomes" id="UP000002745"/>
    </source>
</evidence>
<dbReference type="AlphaFoldDB" id="C6XJW5"/>
<name>C6XJW5_HIRBI</name>
<feature type="transmembrane region" description="Helical" evidence="1">
    <location>
        <begin position="6"/>
        <end position="22"/>
    </location>
</feature>
<keyword evidence="1" id="KW-0812">Transmembrane</keyword>
<evidence type="ECO:0000256" key="1">
    <source>
        <dbReference type="SAM" id="Phobius"/>
    </source>
</evidence>
<dbReference type="eggNOG" id="COG5454">
    <property type="taxonomic scope" value="Bacteria"/>
</dbReference>
<keyword evidence="1" id="KW-1133">Transmembrane helix</keyword>
<accession>C6XJW5</accession>
<dbReference type="RefSeq" id="WP_015827560.1">
    <property type="nucleotide sequence ID" value="NC_012982.1"/>
</dbReference>
<proteinExistence type="predicted"/>
<dbReference type="HOGENOM" id="CLU_2464822_0_0_5"/>
<dbReference type="EMBL" id="CP001678">
    <property type="protein sequence ID" value="ACT59410.1"/>
    <property type="molecule type" value="Genomic_DNA"/>
</dbReference>
<dbReference type="Proteomes" id="UP000002745">
    <property type="component" value="Chromosome"/>
</dbReference>
<sequence>MGMIEIGIVWFISSWIVFFPLISRGTVTQEENGEVVAGSEASAPIDHQLPKKAVIAIAGGALFTFVFWLGMVSGLFADLIEFIDYTDR</sequence>